<dbReference type="InterPro" id="IPR025705">
    <property type="entry name" value="Beta_hexosaminidase_sua/sub"/>
</dbReference>
<dbReference type="SUPFAM" id="SSF51445">
    <property type="entry name" value="(Trans)glycosidases"/>
    <property type="match status" value="1"/>
</dbReference>
<dbReference type="InterPro" id="IPR015882">
    <property type="entry name" value="HEX_bac_N"/>
</dbReference>
<feature type="chain" id="PRO_5038358492" evidence="5">
    <location>
        <begin position="23"/>
        <end position="508"/>
    </location>
</feature>
<feature type="active site" description="Proton donor" evidence="4">
    <location>
        <position position="305"/>
    </location>
</feature>
<dbReference type="InterPro" id="IPR017853">
    <property type="entry name" value="GH"/>
</dbReference>
<dbReference type="RefSeq" id="WP_136728409.1">
    <property type="nucleotide sequence ID" value="NZ_SUMC01000053.1"/>
</dbReference>
<dbReference type="Pfam" id="PF00728">
    <property type="entry name" value="Glyco_hydro_20"/>
    <property type="match status" value="1"/>
</dbReference>
<dbReference type="InterPro" id="IPR052764">
    <property type="entry name" value="GH20_Enzymes"/>
</dbReference>
<dbReference type="OrthoDB" id="9763537at2"/>
<dbReference type="GO" id="GO:0005975">
    <property type="term" value="P:carbohydrate metabolic process"/>
    <property type="evidence" value="ECO:0007669"/>
    <property type="project" value="InterPro"/>
</dbReference>
<comment type="caution">
    <text evidence="8">The sequence shown here is derived from an EMBL/GenBank/DDBJ whole genome shotgun (WGS) entry which is preliminary data.</text>
</comment>
<dbReference type="InterPro" id="IPR029018">
    <property type="entry name" value="Hex-like_dom2"/>
</dbReference>
<gene>
    <name evidence="8" type="ORF">FCI23_36120</name>
</gene>
<organism evidence="8 9">
    <name type="scientific">Actinacidiphila oryziradicis</name>
    <dbReference type="NCBI Taxonomy" id="2571141"/>
    <lineage>
        <taxon>Bacteria</taxon>
        <taxon>Bacillati</taxon>
        <taxon>Actinomycetota</taxon>
        <taxon>Actinomycetes</taxon>
        <taxon>Kitasatosporales</taxon>
        <taxon>Streptomycetaceae</taxon>
        <taxon>Actinacidiphila</taxon>
    </lineage>
</organism>
<dbReference type="Pfam" id="PF02838">
    <property type="entry name" value="Glyco_hydro_20b"/>
    <property type="match status" value="1"/>
</dbReference>
<keyword evidence="3" id="KW-0326">Glycosidase</keyword>
<dbReference type="InterPro" id="IPR015883">
    <property type="entry name" value="Glyco_hydro_20_cat"/>
</dbReference>
<dbReference type="PRINTS" id="PR00738">
    <property type="entry name" value="GLHYDRLASE20"/>
</dbReference>
<reference evidence="8 9" key="1">
    <citation type="submission" date="2019-04" db="EMBL/GenBank/DDBJ databases">
        <title>Streptomyces oryziradicis sp. nov., a novel actinomycete isolated from rhizosphere soil of rice (Oryza sativa L.).</title>
        <authorList>
            <person name="Li C."/>
        </authorList>
    </citation>
    <scope>NUCLEOTIDE SEQUENCE [LARGE SCALE GENOMIC DNA]</scope>
    <source>
        <strain evidence="8 9">NEAU-C40</strain>
    </source>
</reference>
<feature type="domain" description="Glycoside hydrolase family 20 catalytic" evidence="6">
    <location>
        <begin position="162"/>
        <end position="471"/>
    </location>
</feature>
<keyword evidence="5" id="KW-0732">Signal</keyword>
<proteinExistence type="inferred from homology"/>
<evidence type="ECO:0000256" key="3">
    <source>
        <dbReference type="ARBA" id="ARBA00023295"/>
    </source>
</evidence>
<keyword evidence="2" id="KW-0378">Hydrolase</keyword>
<dbReference type="Gene3D" id="3.20.20.80">
    <property type="entry name" value="Glycosidases"/>
    <property type="match status" value="1"/>
</dbReference>
<dbReference type="EMBL" id="SUMC01000053">
    <property type="protein sequence ID" value="TKA03283.1"/>
    <property type="molecule type" value="Genomic_DNA"/>
</dbReference>
<dbReference type="GO" id="GO:0004563">
    <property type="term" value="F:beta-N-acetylhexosaminidase activity"/>
    <property type="evidence" value="ECO:0007669"/>
    <property type="project" value="InterPro"/>
</dbReference>
<dbReference type="PANTHER" id="PTHR43678:SF1">
    <property type="entry name" value="BETA-N-ACETYLHEXOSAMINIDASE"/>
    <property type="match status" value="1"/>
</dbReference>
<accession>A0A4U0S4N7</accession>
<evidence type="ECO:0000313" key="8">
    <source>
        <dbReference type="EMBL" id="TKA03283.1"/>
    </source>
</evidence>
<dbReference type="AlphaFoldDB" id="A0A4U0S4N7"/>
<dbReference type="PANTHER" id="PTHR43678">
    <property type="entry name" value="PUTATIVE (AFU_ORTHOLOGUE AFUA_2G00640)-RELATED"/>
    <property type="match status" value="1"/>
</dbReference>
<sequence>MVRPRSKIASLAGVLCAMAFTAAPEPVVLAGPTAVAGGPLPVVPAVRSFTPRTGAAWKPGTSTRVVATRGGTLEDEARLLAGELHVPYADGPARAGDVSLSLDRVNANPEAYELTAGSGGITVRGRTDAGVFYGTRTLLQVLRADGRFPAGAVRDEPDRAQRGLTVDIARKNFSRGWIEDRIRELGDLKLNQLHLHFSDDQGFRIESSSHPEIVSAQHLSKADLRAITALAERRHVTVVPEIDTPGHLGSVFAAHPELQLRDASGAPAHGAIDISDPRAARITDDLLREFAPLFPGPYWHLGGDEYHAAIVPAPEAAYPRLAALARRRYGPGATVADAETGWLNDRAALLRSYGKIPKFWNDGFHGSALARPDTADEIEYWSGKRLRGRRPEEYLKEGRRLVNLNDEYLYYILGGPKSFPYPTGQRIYEKWTPAVVYGTAAVAAGLSGPDRILGARFAIWCDDAAAQTEAQIAAGIRMPLRALSQKLWDPGRPALSWRKFTALAGRVG</sequence>
<protein>
    <submittedName>
        <fullName evidence="8">Beta-N-acetylglucosaminidase</fullName>
    </submittedName>
</protein>
<evidence type="ECO:0000259" key="6">
    <source>
        <dbReference type="Pfam" id="PF00728"/>
    </source>
</evidence>
<evidence type="ECO:0000313" key="9">
    <source>
        <dbReference type="Proteomes" id="UP000305778"/>
    </source>
</evidence>
<evidence type="ECO:0000256" key="4">
    <source>
        <dbReference type="PIRSR" id="PIRSR625705-1"/>
    </source>
</evidence>
<name>A0A4U0S4N7_9ACTN</name>
<evidence type="ECO:0000256" key="1">
    <source>
        <dbReference type="ARBA" id="ARBA00006285"/>
    </source>
</evidence>
<dbReference type="Proteomes" id="UP000305778">
    <property type="component" value="Unassembled WGS sequence"/>
</dbReference>
<dbReference type="Gene3D" id="3.30.379.10">
    <property type="entry name" value="Chitobiase/beta-hexosaminidase domain 2-like"/>
    <property type="match status" value="1"/>
</dbReference>
<dbReference type="CDD" id="cd06564">
    <property type="entry name" value="GH20_DspB_LnbB-like"/>
    <property type="match status" value="1"/>
</dbReference>
<evidence type="ECO:0000259" key="7">
    <source>
        <dbReference type="Pfam" id="PF02838"/>
    </source>
</evidence>
<feature type="domain" description="Beta-hexosaminidase bacterial type N-terminal" evidence="7">
    <location>
        <begin position="41"/>
        <end position="155"/>
    </location>
</feature>
<keyword evidence="9" id="KW-1185">Reference proteome</keyword>
<dbReference type="SUPFAM" id="SSF55545">
    <property type="entry name" value="beta-N-acetylhexosaminidase-like domain"/>
    <property type="match status" value="1"/>
</dbReference>
<feature type="signal peptide" evidence="5">
    <location>
        <begin position="1"/>
        <end position="22"/>
    </location>
</feature>
<evidence type="ECO:0000256" key="2">
    <source>
        <dbReference type="ARBA" id="ARBA00022801"/>
    </source>
</evidence>
<evidence type="ECO:0000256" key="5">
    <source>
        <dbReference type="SAM" id="SignalP"/>
    </source>
</evidence>
<comment type="similarity">
    <text evidence="1">Belongs to the glycosyl hydrolase 20 family.</text>
</comment>